<dbReference type="RefSeq" id="WP_189629148.1">
    <property type="nucleotide sequence ID" value="NZ_BNAG01000001.1"/>
</dbReference>
<dbReference type="SUPFAM" id="SSF109854">
    <property type="entry name" value="DinB/YfiT-like putative metalloenzymes"/>
    <property type="match status" value="1"/>
</dbReference>
<dbReference type="InterPro" id="IPR034660">
    <property type="entry name" value="DinB/YfiT-like"/>
</dbReference>
<proteinExistence type="inferred from homology"/>
<sequence>MKERFTRLFEYNLWANGQLAESLRVNPIENDKVLKLTSHLANAQVIWLDRVQRQSSTVGVWDEYSQKETLELLERSSQDWLDFLYSAEDLEKVIEYKNSKGQTYESRIEDILNHVVNHGTHHRAQVMLLLRQENIDPPSLDFIFYVRS</sequence>
<comment type="caution">
    <text evidence="3">The sequence shown here is derived from an EMBL/GenBank/DDBJ whole genome shotgun (WGS) entry which is preliminary data.</text>
</comment>
<gene>
    <name evidence="3" type="ORF">GCM10011340_10670</name>
</gene>
<dbReference type="Pfam" id="PF05163">
    <property type="entry name" value="DinB"/>
    <property type="match status" value="1"/>
</dbReference>
<dbReference type="PANTHER" id="PTHR37302">
    <property type="entry name" value="SLR1116 PROTEIN"/>
    <property type="match status" value="1"/>
</dbReference>
<evidence type="ECO:0000313" key="3">
    <source>
        <dbReference type="EMBL" id="GHE57487.1"/>
    </source>
</evidence>
<dbReference type="Proteomes" id="UP000658258">
    <property type="component" value="Unassembled WGS sequence"/>
</dbReference>
<comment type="similarity">
    <text evidence="1">Belongs to the DinB family.</text>
</comment>
<keyword evidence="4" id="KW-1185">Reference proteome</keyword>
<name>A0ABQ3I2A2_9BACT</name>
<dbReference type="InterPro" id="IPR007837">
    <property type="entry name" value="DinB"/>
</dbReference>
<evidence type="ECO:0000256" key="1">
    <source>
        <dbReference type="ARBA" id="ARBA00008635"/>
    </source>
</evidence>
<evidence type="ECO:0000256" key="2">
    <source>
        <dbReference type="ARBA" id="ARBA00022723"/>
    </source>
</evidence>
<organism evidence="3 4">
    <name type="scientific">Roseivirga thermotolerans</name>
    <dbReference type="NCBI Taxonomy" id="1758176"/>
    <lineage>
        <taxon>Bacteria</taxon>
        <taxon>Pseudomonadati</taxon>
        <taxon>Bacteroidota</taxon>
        <taxon>Cytophagia</taxon>
        <taxon>Cytophagales</taxon>
        <taxon>Roseivirgaceae</taxon>
        <taxon>Roseivirga</taxon>
    </lineage>
</organism>
<keyword evidence="2" id="KW-0479">Metal-binding</keyword>
<dbReference type="Gene3D" id="1.20.120.450">
    <property type="entry name" value="dinb family like domain"/>
    <property type="match status" value="1"/>
</dbReference>
<evidence type="ECO:0000313" key="4">
    <source>
        <dbReference type="Proteomes" id="UP000658258"/>
    </source>
</evidence>
<reference evidence="4" key="1">
    <citation type="journal article" date="2019" name="Int. J. Syst. Evol. Microbiol.">
        <title>The Global Catalogue of Microorganisms (GCM) 10K type strain sequencing project: providing services to taxonomists for standard genome sequencing and annotation.</title>
        <authorList>
            <consortium name="The Broad Institute Genomics Platform"/>
            <consortium name="The Broad Institute Genome Sequencing Center for Infectious Disease"/>
            <person name="Wu L."/>
            <person name="Ma J."/>
        </authorList>
    </citation>
    <scope>NUCLEOTIDE SEQUENCE [LARGE SCALE GENOMIC DNA]</scope>
    <source>
        <strain evidence="4">CGMCC 1.15111</strain>
    </source>
</reference>
<protein>
    <submittedName>
        <fullName evidence="3">Diguanylate cyclase</fullName>
    </submittedName>
</protein>
<accession>A0ABQ3I2A2</accession>
<dbReference type="PANTHER" id="PTHR37302:SF3">
    <property type="entry name" value="DAMAGE-INDUCIBLE PROTEIN DINB"/>
    <property type="match status" value="1"/>
</dbReference>
<dbReference type="EMBL" id="BNAG01000001">
    <property type="protein sequence ID" value="GHE57487.1"/>
    <property type="molecule type" value="Genomic_DNA"/>
</dbReference>